<dbReference type="PANTHER" id="PTHR47151:SF3">
    <property type="entry name" value="LEUCINE-SPECIFIC-BINDING PROTEIN"/>
    <property type="match status" value="1"/>
</dbReference>
<comment type="caution">
    <text evidence="7">The sequence shown here is derived from an EMBL/GenBank/DDBJ whole genome shotgun (WGS) entry which is preliminary data.</text>
</comment>
<evidence type="ECO:0000259" key="6">
    <source>
        <dbReference type="Pfam" id="PF13458"/>
    </source>
</evidence>
<dbReference type="InterPro" id="IPR028082">
    <property type="entry name" value="Peripla_BP_I"/>
</dbReference>
<dbReference type="CDD" id="cd06342">
    <property type="entry name" value="PBP1_ABC_LIVBP-like"/>
    <property type="match status" value="1"/>
</dbReference>
<feature type="signal peptide" evidence="5">
    <location>
        <begin position="1"/>
        <end position="32"/>
    </location>
</feature>
<keyword evidence="3 5" id="KW-0732">Signal</keyword>
<dbReference type="Proteomes" id="UP000218054">
    <property type="component" value="Unassembled WGS sequence"/>
</dbReference>
<dbReference type="RefSeq" id="WP_095539572.1">
    <property type="nucleotide sequence ID" value="NZ_NSJB01000003.1"/>
</dbReference>
<evidence type="ECO:0000256" key="5">
    <source>
        <dbReference type="SAM" id="SignalP"/>
    </source>
</evidence>
<keyword evidence="2" id="KW-0813">Transport</keyword>
<comment type="similarity">
    <text evidence="1">Belongs to the leucine-binding protein family.</text>
</comment>
<gene>
    <name evidence="7" type="ORF">CK625_07000</name>
</gene>
<keyword evidence="4" id="KW-0029">Amino-acid transport</keyword>
<evidence type="ECO:0000256" key="2">
    <source>
        <dbReference type="ARBA" id="ARBA00022448"/>
    </source>
</evidence>
<feature type="chain" id="PRO_5012674528" evidence="5">
    <location>
        <begin position="33"/>
        <end position="379"/>
    </location>
</feature>
<organism evidence="7 8">
    <name type="scientific">Vandammella animalimorsus</name>
    <dbReference type="NCBI Taxonomy" id="2029117"/>
    <lineage>
        <taxon>Bacteria</taxon>
        <taxon>Pseudomonadati</taxon>
        <taxon>Pseudomonadota</taxon>
        <taxon>Betaproteobacteria</taxon>
        <taxon>Burkholderiales</taxon>
        <taxon>Comamonadaceae</taxon>
        <taxon>Vandammella</taxon>
    </lineage>
</organism>
<dbReference type="PRINTS" id="PR00337">
    <property type="entry name" value="LEUILEVALBP"/>
</dbReference>
<dbReference type="InterPro" id="IPR028081">
    <property type="entry name" value="Leu-bd"/>
</dbReference>
<evidence type="ECO:0000256" key="3">
    <source>
        <dbReference type="ARBA" id="ARBA00022729"/>
    </source>
</evidence>
<evidence type="ECO:0000256" key="1">
    <source>
        <dbReference type="ARBA" id="ARBA00010062"/>
    </source>
</evidence>
<dbReference type="EMBL" id="NSJB01000003">
    <property type="protein sequence ID" value="PAT37344.1"/>
    <property type="molecule type" value="Genomic_DNA"/>
</dbReference>
<protein>
    <submittedName>
        <fullName evidence="7">Leucine ABC transporter subunit substrate-binding protein LivK</fullName>
    </submittedName>
</protein>
<dbReference type="InterPro" id="IPR000709">
    <property type="entry name" value="Leu_Ile_Val-bd"/>
</dbReference>
<dbReference type="AlphaFoldDB" id="A0A2A2AHW4"/>
<dbReference type="Gene3D" id="3.40.50.2300">
    <property type="match status" value="2"/>
</dbReference>
<dbReference type="SUPFAM" id="SSF53822">
    <property type="entry name" value="Periplasmic binding protein-like I"/>
    <property type="match status" value="1"/>
</dbReference>
<dbReference type="PANTHER" id="PTHR47151">
    <property type="entry name" value="LEU/ILE/VAL-BINDING ABC TRANSPORTER SUBUNIT"/>
    <property type="match status" value="1"/>
</dbReference>
<sequence>MSTRTPAFRPFAALAGACALAVSLGAASAAWASEPIKLGIVQPMTGPNKQYGEQIVAGAMTAIETINAAGGVKGRKIEPILIDDGCEPKQAVPAANQVIKSGAKFAVAHACSGTAVPAVNVYEEERIVGITPGATSPLVTDTIKPHFFFRTGGRDDQQGPFAARYMLTAIKPGKIAVLHDKQTYGFGVANEVHKTLKEQGANIVMFESINAGDNDYSAVITKLKAQGADMVYYGGYHAELGLLLRQAREQGLQAQFMAPDGAANPDLVAIAGHATDGLLVTMGADFTKRPENAQILAAFQKAGREPEGTFQLPAYAAVEVIAQSIAAVGDDPVKVADHMHSSRFDTAVGAVEYDAKGDLKTFEFAVYRWDAQGRRQQVQ</sequence>
<name>A0A2A2AHW4_9BURK</name>
<reference evidence="7 8" key="1">
    <citation type="submission" date="2017-08" db="EMBL/GenBank/DDBJ databases">
        <title>WGS of Clinical strains of the CDC Group NO-1 linked to zoonotic infections in humans.</title>
        <authorList>
            <person name="Bernier A.-M."/>
            <person name="Bernard K."/>
        </authorList>
    </citation>
    <scope>NUCLEOTIDE SEQUENCE [LARGE SCALE GENOMIC DNA]</scope>
    <source>
        <strain evidence="7 8">NML00-0135</strain>
    </source>
</reference>
<keyword evidence="8" id="KW-1185">Reference proteome</keyword>
<accession>A0A2A2AHW4</accession>
<feature type="domain" description="Leucine-binding protein" evidence="6">
    <location>
        <begin position="35"/>
        <end position="373"/>
    </location>
</feature>
<evidence type="ECO:0000256" key="4">
    <source>
        <dbReference type="ARBA" id="ARBA00022970"/>
    </source>
</evidence>
<evidence type="ECO:0000313" key="8">
    <source>
        <dbReference type="Proteomes" id="UP000218054"/>
    </source>
</evidence>
<dbReference type="Pfam" id="PF13458">
    <property type="entry name" value="Peripla_BP_6"/>
    <property type="match status" value="1"/>
</dbReference>
<dbReference type="NCBIfam" id="NF011933">
    <property type="entry name" value="PRK15404.1"/>
    <property type="match status" value="1"/>
</dbReference>
<dbReference type="GO" id="GO:0006865">
    <property type="term" value="P:amino acid transport"/>
    <property type="evidence" value="ECO:0007669"/>
    <property type="project" value="UniProtKB-KW"/>
</dbReference>
<proteinExistence type="inferred from homology"/>
<evidence type="ECO:0000313" key="7">
    <source>
        <dbReference type="EMBL" id="PAT37344.1"/>
    </source>
</evidence>